<dbReference type="PROSITE" id="PS51257">
    <property type="entry name" value="PROKAR_LIPOPROTEIN"/>
    <property type="match status" value="1"/>
</dbReference>
<keyword evidence="1" id="KW-0449">Lipoprotein</keyword>
<dbReference type="EMBL" id="AMCI01007420">
    <property type="protein sequence ID" value="EJW92644.1"/>
    <property type="molecule type" value="Genomic_DNA"/>
</dbReference>
<organism evidence="1">
    <name type="scientific">gut metagenome</name>
    <dbReference type="NCBI Taxonomy" id="749906"/>
    <lineage>
        <taxon>unclassified sequences</taxon>
        <taxon>metagenomes</taxon>
        <taxon>organismal metagenomes</taxon>
    </lineage>
</organism>
<dbReference type="AlphaFoldDB" id="J9FZ86"/>
<sequence length="147" mass="16279">MKQFWIGVTAILLVLTACKGGNKPVQATTEKADIDSTLTEQVKDSTIYGTSEEFGMSTFTLIADEGDTLFLTRTAEDGTDGKIYGDLKEGERYALTTRDNREAIGVLINLTQLEKHTKDYKVCNGQLILHGDTVEIEKLTDKELKTK</sequence>
<name>J9FZ86_9ZZZZ</name>
<accession>J9FZ86</accession>
<gene>
    <name evidence="1" type="ORF">EVA_19247</name>
</gene>
<protein>
    <submittedName>
        <fullName evidence="1">Lipoprotein</fullName>
    </submittedName>
</protein>
<evidence type="ECO:0000313" key="1">
    <source>
        <dbReference type="EMBL" id="EJW92644.1"/>
    </source>
</evidence>
<reference evidence="1" key="1">
    <citation type="journal article" date="2012" name="PLoS ONE">
        <title>Gene sets for utilization of primary and secondary nutrition supplies in the distal gut of endangered iberian lynx.</title>
        <authorList>
            <person name="Alcaide M."/>
            <person name="Messina E."/>
            <person name="Richter M."/>
            <person name="Bargiela R."/>
            <person name="Peplies J."/>
            <person name="Huws S.A."/>
            <person name="Newbold C.J."/>
            <person name="Golyshin P.N."/>
            <person name="Simon M.A."/>
            <person name="Lopez G."/>
            <person name="Yakimov M.M."/>
            <person name="Ferrer M."/>
        </authorList>
    </citation>
    <scope>NUCLEOTIDE SEQUENCE</scope>
</reference>
<proteinExistence type="predicted"/>
<comment type="caution">
    <text evidence="1">The sequence shown here is derived from an EMBL/GenBank/DDBJ whole genome shotgun (WGS) entry which is preliminary data.</text>
</comment>